<proteinExistence type="predicted"/>
<evidence type="ECO:0000313" key="1">
    <source>
        <dbReference type="EnsemblMetazoa" id="GAUT006930-PA"/>
    </source>
</evidence>
<name>A0A1A9UJK0_GLOAU</name>
<sequence>MYRLVTKTTSSHVGDFTSLNTQMRNERKKVNASGAANENINAQIQAIRSAVAAMKMNETFDITAVPSMTTKTNKYVKILNTLSTTPSFDQLAADPVARFDGGS</sequence>
<evidence type="ECO:0000313" key="2">
    <source>
        <dbReference type="Proteomes" id="UP000078200"/>
    </source>
</evidence>
<dbReference type="Proteomes" id="UP000078200">
    <property type="component" value="Unassembled WGS sequence"/>
</dbReference>
<protein>
    <submittedName>
        <fullName evidence="1">Uncharacterized protein</fullName>
    </submittedName>
</protein>
<dbReference type="VEuPathDB" id="VectorBase:GAUT006930"/>
<keyword evidence="2" id="KW-1185">Reference proteome</keyword>
<dbReference type="AlphaFoldDB" id="A0A1A9UJK0"/>
<accession>A0A1A9UJK0</accession>
<reference evidence="1" key="1">
    <citation type="submission" date="2020-05" db="UniProtKB">
        <authorList>
            <consortium name="EnsemblMetazoa"/>
        </authorList>
    </citation>
    <scope>IDENTIFICATION</scope>
    <source>
        <strain evidence="1">TTRI</strain>
    </source>
</reference>
<organism evidence="1 2">
    <name type="scientific">Glossina austeni</name>
    <name type="common">Savannah tsetse fly</name>
    <dbReference type="NCBI Taxonomy" id="7395"/>
    <lineage>
        <taxon>Eukaryota</taxon>
        <taxon>Metazoa</taxon>
        <taxon>Ecdysozoa</taxon>
        <taxon>Arthropoda</taxon>
        <taxon>Hexapoda</taxon>
        <taxon>Insecta</taxon>
        <taxon>Pterygota</taxon>
        <taxon>Neoptera</taxon>
        <taxon>Endopterygota</taxon>
        <taxon>Diptera</taxon>
        <taxon>Brachycera</taxon>
        <taxon>Muscomorpha</taxon>
        <taxon>Hippoboscoidea</taxon>
        <taxon>Glossinidae</taxon>
        <taxon>Glossina</taxon>
    </lineage>
</organism>
<dbReference type="EnsemblMetazoa" id="GAUT006930-RA">
    <property type="protein sequence ID" value="GAUT006930-PA"/>
    <property type="gene ID" value="GAUT006930"/>
</dbReference>